<keyword evidence="3" id="KW-1185">Reference proteome</keyword>
<dbReference type="InterPro" id="IPR055469">
    <property type="entry name" value="DUF7041"/>
</dbReference>
<sequence length="102" mass="11861">MRITLEETMFSHLVAQLQPKVLDDIWDIVKDPTPNKYSAAKERLLKIFIESENKKKIKRHLTGIELANCSEKCAPSQLPTFRKKRYVLYGWIRGMILSKALS</sequence>
<dbReference type="Pfam" id="PF23055">
    <property type="entry name" value="DUF7041"/>
    <property type="match status" value="1"/>
</dbReference>
<dbReference type="Proteomes" id="UP000887116">
    <property type="component" value="Unassembled WGS sequence"/>
</dbReference>
<organism evidence="2 3">
    <name type="scientific">Trichonephila clavata</name>
    <name type="common">Joro spider</name>
    <name type="synonym">Nephila clavata</name>
    <dbReference type="NCBI Taxonomy" id="2740835"/>
    <lineage>
        <taxon>Eukaryota</taxon>
        <taxon>Metazoa</taxon>
        <taxon>Ecdysozoa</taxon>
        <taxon>Arthropoda</taxon>
        <taxon>Chelicerata</taxon>
        <taxon>Arachnida</taxon>
        <taxon>Araneae</taxon>
        <taxon>Araneomorphae</taxon>
        <taxon>Entelegynae</taxon>
        <taxon>Araneoidea</taxon>
        <taxon>Nephilidae</taxon>
        <taxon>Trichonephila</taxon>
    </lineage>
</organism>
<evidence type="ECO:0000259" key="1">
    <source>
        <dbReference type="Pfam" id="PF23055"/>
    </source>
</evidence>
<protein>
    <recommendedName>
        <fullName evidence="1">DUF7041 domain-containing protein</fullName>
    </recommendedName>
</protein>
<name>A0A8X6G1K6_TRICU</name>
<feature type="domain" description="DUF7041" evidence="1">
    <location>
        <begin position="2"/>
        <end position="59"/>
    </location>
</feature>
<dbReference type="EMBL" id="BMAO01024181">
    <property type="protein sequence ID" value="GFQ93608.1"/>
    <property type="molecule type" value="Genomic_DNA"/>
</dbReference>
<proteinExistence type="predicted"/>
<comment type="caution">
    <text evidence="2">The sequence shown here is derived from an EMBL/GenBank/DDBJ whole genome shotgun (WGS) entry which is preliminary data.</text>
</comment>
<dbReference type="AlphaFoldDB" id="A0A8X6G1K6"/>
<evidence type="ECO:0000313" key="3">
    <source>
        <dbReference type="Proteomes" id="UP000887116"/>
    </source>
</evidence>
<dbReference type="OrthoDB" id="6500142at2759"/>
<reference evidence="2" key="1">
    <citation type="submission" date="2020-07" db="EMBL/GenBank/DDBJ databases">
        <title>Multicomponent nature underlies the extraordinary mechanical properties of spider dragline silk.</title>
        <authorList>
            <person name="Kono N."/>
            <person name="Nakamura H."/>
            <person name="Mori M."/>
            <person name="Yoshida Y."/>
            <person name="Ohtoshi R."/>
            <person name="Malay A.D."/>
            <person name="Moran D.A.P."/>
            <person name="Tomita M."/>
            <person name="Numata K."/>
            <person name="Arakawa K."/>
        </authorList>
    </citation>
    <scope>NUCLEOTIDE SEQUENCE</scope>
</reference>
<evidence type="ECO:0000313" key="2">
    <source>
        <dbReference type="EMBL" id="GFQ93608.1"/>
    </source>
</evidence>
<gene>
    <name evidence="2" type="ORF">TNCT_299091</name>
</gene>
<accession>A0A8X6G1K6</accession>